<dbReference type="EMBL" id="JBHUGS010000002">
    <property type="protein sequence ID" value="MFD1951288.1"/>
    <property type="molecule type" value="Genomic_DNA"/>
</dbReference>
<evidence type="ECO:0000256" key="1">
    <source>
        <dbReference type="SAM" id="SignalP"/>
    </source>
</evidence>
<evidence type="ECO:0008006" key="4">
    <source>
        <dbReference type="Google" id="ProtNLM"/>
    </source>
</evidence>
<dbReference type="RefSeq" id="WP_380929832.1">
    <property type="nucleotide sequence ID" value="NZ_JBHUGS010000002.1"/>
</dbReference>
<dbReference type="Proteomes" id="UP001597400">
    <property type="component" value="Unassembled WGS sequence"/>
</dbReference>
<organism evidence="2 3">
    <name type="scientific">Sphingomonas arantia</name>
    <dbReference type="NCBI Taxonomy" id="1460676"/>
    <lineage>
        <taxon>Bacteria</taxon>
        <taxon>Pseudomonadati</taxon>
        <taxon>Pseudomonadota</taxon>
        <taxon>Alphaproteobacteria</taxon>
        <taxon>Sphingomonadales</taxon>
        <taxon>Sphingomonadaceae</taxon>
        <taxon>Sphingomonas</taxon>
    </lineage>
</organism>
<reference evidence="3" key="1">
    <citation type="journal article" date="2019" name="Int. J. Syst. Evol. Microbiol.">
        <title>The Global Catalogue of Microorganisms (GCM) 10K type strain sequencing project: providing services to taxonomists for standard genome sequencing and annotation.</title>
        <authorList>
            <consortium name="The Broad Institute Genomics Platform"/>
            <consortium name="The Broad Institute Genome Sequencing Center for Infectious Disease"/>
            <person name="Wu L."/>
            <person name="Ma J."/>
        </authorList>
    </citation>
    <scope>NUCLEOTIDE SEQUENCE [LARGE SCALE GENOMIC DNA]</scope>
    <source>
        <strain evidence="3">CGMCC 1.12702</strain>
    </source>
</reference>
<feature type="chain" id="PRO_5045811896" description="Lipoprotein" evidence="1">
    <location>
        <begin position="24"/>
        <end position="214"/>
    </location>
</feature>
<sequence length="214" mass="22354">MRLLTPVLIGAVAAVSLSACSSAGEFDETGGVRITRSACPAVAVPAYTGDITLFNPPASRDARAIDVTATITNLKSTCSGPTDPITTNATFDVQARRATVGPARDVVLPYFATVMRGGTVVVSKQVQQVTLRFAEGQLRASAVGTAGASVKAAAATLPADILEKVTRRRKPTDADASIDPMNDPATRAAVARASFELLVGFQMTEDQLRYNATR</sequence>
<accession>A0ABW4TYZ4</accession>
<comment type="caution">
    <text evidence="2">The sequence shown here is derived from an EMBL/GenBank/DDBJ whole genome shotgun (WGS) entry which is preliminary data.</text>
</comment>
<name>A0ABW4TYZ4_9SPHN</name>
<protein>
    <recommendedName>
        <fullName evidence="4">Lipoprotein</fullName>
    </recommendedName>
</protein>
<feature type="signal peptide" evidence="1">
    <location>
        <begin position="1"/>
        <end position="23"/>
    </location>
</feature>
<evidence type="ECO:0000313" key="2">
    <source>
        <dbReference type="EMBL" id="MFD1951288.1"/>
    </source>
</evidence>
<gene>
    <name evidence="2" type="ORF">ACFSGX_10990</name>
</gene>
<dbReference type="PROSITE" id="PS51257">
    <property type="entry name" value="PROKAR_LIPOPROTEIN"/>
    <property type="match status" value="1"/>
</dbReference>
<keyword evidence="3" id="KW-1185">Reference proteome</keyword>
<proteinExistence type="predicted"/>
<evidence type="ECO:0000313" key="3">
    <source>
        <dbReference type="Proteomes" id="UP001597400"/>
    </source>
</evidence>
<keyword evidence="1" id="KW-0732">Signal</keyword>